<keyword evidence="1" id="KW-1133">Transmembrane helix</keyword>
<feature type="transmembrane region" description="Helical" evidence="1">
    <location>
        <begin position="35"/>
        <end position="54"/>
    </location>
</feature>
<accession>A0A3N0EDN0</accession>
<sequence length="198" mass="22773">MNTTAIGTDKVNNTASNRTRSFILKKVMTLQVGKWYILCGLLIAISFIGIKVILGDELRILQFPYSLFLVIAVFYAGVKLIHKKYLKKSIQISIDPNIIKITYNDNGGYTKPTNDLKSIRTLHPSNKKGDIQAELIFRDHKITLTSAVNRESKEQWDAFCLHCQKKLRFVEGAVPFSIWTHNWQGTKYIEYKNPNYDE</sequence>
<gene>
    <name evidence="2" type="ORF">ED312_11910</name>
</gene>
<keyword evidence="3" id="KW-1185">Reference proteome</keyword>
<evidence type="ECO:0000313" key="3">
    <source>
        <dbReference type="Proteomes" id="UP000267469"/>
    </source>
</evidence>
<evidence type="ECO:0000313" key="2">
    <source>
        <dbReference type="EMBL" id="RNL85955.1"/>
    </source>
</evidence>
<dbReference type="RefSeq" id="WP_123216241.1">
    <property type="nucleotide sequence ID" value="NZ_RJTM01000085.1"/>
</dbReference>
<dbReference type="AlphaFoldDB" id="A0A3N0EDN0"/>
<name>A0A3N0EDN0_SINP1</name>
<feature type="transmembrane region" description="Helical" evidence="1">
    <location>
        <begin position="60"/>
        <end position="78"/>
    </location>
</feature>
<keyword evidence="1" id="KW-0472">Membrane</keyword>
<organism evidence="2 3">
    <name type="scientific">Sinomicrobium pectinilyticum</name>
    <dbReference type="NCBI Taxonomy" id="1084421"/>
    <lineage>
        <taxon>Bacteria</taxon>
        <taxon>Pseudomonadati</taxon>
        <taxon>Bacteroidota</taxon>
        <taxon>Flavobacteriia</taxon>
        <taxon>Flavobacteriales</taxon>
        <taxon>Flavobacteriaceae</taxon>
        <taxon>Sinomicrobium</taxon>
    </lineage>
</organism>
<proteinExistence type="predicted"/>
<reference evidence="2 3" key="1">
    <citation type="submission" date="2018-10" db="EMBL/GenBank/DDBJ databases">
        <title>Sinomicrobium pectinilyticum sp. nov., a pectinase-producing bacterium isolated from alkaline and saline soil, and emended description of the genus Sinomicrobium.</title>
        <authorList>
            <person name="Cheng B."/>
            <person name="Li C."/>
            <person name="Lai Q."/>
            <person name="Du M."/>
            <person name="Shao Z."/>
            <person name="Xu P."/>
            <person name="Yang C."/>
        </authorList>
    </citation>
    <scope>NUCLEOTIDE SEQUENCE [LARGE SCALE GENOMIC DNA]</scope>
    <source>
        <strain evidence="2 3">5DNS001</strain>
    </source>
</reference>
<dbReference type="EMBL" id="RJTM01000085">
    <property type="protein sequence ID" value="RNL85955.1"/>
    <property type="molecule type" value="Genomic_DNA"/>
</dbReference>
<comment type="caution">
    <text evidence="2">The sequence shown here is derived from an EMBL/GenBank/DDBJ whole genome shotgun (WGS) entry which is preliminary data.</text>
</comment>
<protein>
    <submittedName>
        <fullName evidence="2">Uncharacterized protein</fullName>
    </submittedName>
</protein>
<keyword evidence="1" id="KW-0812">Transmembrane</keyword>
<evidence type="ECO:0000256" key="1">
    <source>
        <dbReference type="SAM" id="Phobius"/>
    </source>
</evidence>
<dbReference type="Proteomes" id="UP000267469">
    <property type="component" value="Unassembled WGS sequence"/>
</dbReference>